<evidence type="ECO:0000313" key="2">
    <source>
        <dbReference type="EMBL" id="GGQ09460.1"/>
    </source>
</evidence>
<proteinExistence type="predicted"/>
<organism evidence="2 3">
    <name type="scientific">Streptomyces roseolilacinus</name>
    <dbReference type="NCBI Taxonomy" id="66904"/>
    <lineage>
        <taxon>Bacteria</taxon>
        <taxon>Bacillati</taxon>
        <taxon>Actinomycetota</taxon>
        <taxon>Actinomycetes</taxon>
        <taxon>Kitasatosporales</taxon>
        <taxon>Streptomycetaceae</taxon>
        <taxon>Streptomyces</taxon>
    </lineage>
</organism>
<dbReference type="EMBL" id="BMSV01000005">
    <property type="protein sequence ID" value="GGQ09460.1"/>
    <property type="molecule type" value="Genomic_DNA"/>
</dbReference>
<protein>
    <submittedName>
        <fullName evidence="2">Uncharacterized protein</fullName>
    </submittedName>
</protein>
<accession>A0A918B0F5</accession>
<gene>
    <name evidence="2" type="ORF">GCM10010249_30040</name>
</gene>
<evidence type="ECO:0000313" key="3">
    <source>
        <dbReference type="Proteomes" id="UP000654123"/>
    </source>
</evidence>
<reference evidence="2" key="1">
    <citation type="journal article" date="2014" name="Int. J. Syst. Evol. Microbiol.">
        <title>Complete genome sequence of Corynebacterium casei LMG S-19264T (=DSM 44701T), isolated from a smear-ripened cheese.</title>
        <authorList>
            <consortium name="US DOE Joint Genome Institute (JGI-PGF)"/>
            <person name="Walter F."/>
            <person name="Albersmeier A."/>
            <person name="Kalinowski J."/>
            <person name="Ruckert C."/>
        </authorList>
    </citation>
    <scope>NUCLEOTIDE SEQUENCE</scope>
    <source>
        <strain evidence="2">JCM 4335</strain>
    </source>
</reference>
<name>A0A918B0F5_9ACTN</name>
<reference evidence="2" key="2">
    <citation type="submission" date="2020-09" db="EMBL/GenBank/DDBJ databases">
        <authorList>
            <person name="Sun Q."/>
            <person name="Ohkuma M."/>
        </authorList>
    </citation>
    <scope>NUCLEOTIDE SEQUENCE</scope>
    <source>
        <strain evidence="2">JCM 4335</strain>
    </source>
</reference>
<feature type="compositionally biased region" description="Gly residues" evidence="1">
    <location>
        <begin position="57"/>
        <end position="71"/>
    </location>
</feature>
<evidence type="ECO:0000256" key="1">
    <source>
        <dbReference type="SAM" id="MobiDB-lite"/>
    </source>
</evidence>
<feature type="region of interest" description="Disordered" evidence="1">
    <location>
        <begin position="18"/>
        <end position="75"/>
    </location>
</feature>
<comment type="caution">
    <text evidence="2">The sequence shown here is derived from an EMBL/GenBank/DDBJ whole genome shotgun (WGS) entry which is preliminary data.</text>
</comment>
<feature type="compositionally biased region" description="Pro residues" evidence="1">
    <location>
        <begin position="36"/>
        <end position="52"/>
    </location>
</feature>
<sequence length="90" mass="9655">MGVSFRTWTVTRILRNGHDHDKKGFSATTPVAGFRPFPPPERGVDRPTPPAALPRGAPGGRRGARGRSGVGGRRRGSRYFEVTCHCGGNA</sequence>
<keyword evidence="3" id="KW-1185">Reference proteome</keyword>
<dbReference type="Proteomes" id="UP000654123">
    <property type="component" value="Unassembled WGS sequence"/>
</dbReference>
<dbReference type="AlphaFoldDB" id="A0A918B0F5"/>